<dbReference type="AlphaFoldDB" id="A0AAN7YYW0"/>
<evidence type="ECO:0000256" key="2">
    <source>
        <dbReference type="PROSITE-ProRule" id="PRU10007"/>
    </source>
</evidence>
<comment type="similarity">
    <text evidence="3">Belongs to the aldehyde dehydrogenase family.</text>
</comment>
<dbReference type="Proteomes" id="UP001344447">
    <property type="component" value="Unassembled WGS sequence"/>
</dbReference>
<evidence type="ECO:0000259" key="4">
    <source>
        <dbReference type="Pfam" id="PF00171"/>
    </source>
</evidence>
<dbReference type="InterPro" id="IPR016161">
    <property type="entry name" value="Ald_DH/histidinol_DH"/>
</dbReference>
<sequence length="624" mass="68996">MYQVTKTIKKVSPICKNGLKSTSSLYINTNSMPIRNYANANPSNIASTTFANTPMGVFSDQLFLQPINPATIKPITDLRVDNKNVLKKKFDRAYLKKNEWKNVPLEEKKNMIIKFRDLLIANTNRVSEDLTKETGKPISQAKNEVLAVIDRIEFFLNNTEKVLAEQVVRTTDKFQEKLVKEPLGIIANISAWNYPIFIGLNVIIPALLTGNCVLYKPSEYSSLTGLNIMTLLYEAGIPEEVFQVVLGKSVIAQSLLNLPIDGVFFTGSYATGQKISQTLAGRMVKTQLELGGKDAVYVHSSADLATAIASIADGAMYNNGQSCCSVERIYVDKSIYNTFVNELVEVIKRFKFSFDPMNPKTYFGPLTRGLAQVEHLQKLIGSALKRGAILELGGNVIEDAPGYFFAPTVISNVHHGMDIQREEIFGPVVTVQPVSGPTEAALLMNDTPFGLTGSVYSQDPHVANYIAEASNTGTVYWNSCDRVSPYLPWSGRGHSGVGTTLGMEGIECFTKPKALHLFGPTHGYFGEAKNSDIVPTKPASLVELLKNKQEEKIDYEDKFESPLAPVYNFNTMDLGYPLENESLFVPDNQNDRESFVKSKLQSGAIRKANTKNYIPVNSVKDTDN</sequence>
<organism evidence="5 6">
    <name type="scientific">Dictyostelium firmibasis</name>
    <dbReference type="NCBI Taxonomy" id="79012"/>
    <lineage>
        <taxon>Eukaryota</taxon>
        <taxon>Amoebozoa</taxon>
        <taxon>Evosea</taxon>
        <taxon>Eumycetozoa</taxon>
        <taxon>Dictyostelia</taxon>
        <taxon>Dictyosteliales</taxon>
        <taxon>Dictyosteliaceae</taxon>
        <taxon>Dictyostelium</taxon>
    </lineage>
</organism>
<name>A0AAN7YYW0_9MYCE</name>
<dbReference type="CDD" id="cd07102">
    <property type="entry name" value="ALDH_EDX86601"/>
    <property type="match status" value="1"/>
</dbReference>
<dbReference type="Gene3D" id="3.40.309.10">
    <property type="entry name" value="Aldehyde Dehydrogenase, Chain A, domain 2"/>
    <property type="match status" value="1"/>
</dbReference>
<dbReference type="GO" id="GO:0016620">
    <property type="term" value="F:oxidoreductase activity, acting on the aldehyde or oxo group of donors, NAD or NADP as acceptor"/>
    <property type="evidence" value="ECO:0007669"/>
    <property type="project" value="InterPro"/>
</dbReference>
<dbReference type="Gene3D" id="3.40.605.10">
    <property type="entry name" value="Aldehyde Dehydrogenase, Chain A, domain 1"/>
    <property type="match status" value="1"/>
</dbReference>
<evidence type="ECO:0000256" key="1">
    <source>
        <dbReference type="ARBA" id="ARBA00023002"/>
    </source>
</evidence>
<dbReference type="InterPro" id="IPR016163">
    <property type="entry name" value="Ald_DH_C"/>
</dbReference>
<dbReference type="InterPro" id="IPR029510">
    <property type="entry name" value="Ald_DH_CS_GLU"/>
</dbReference>
<dbReference type="InterPro" id="IPR015590">
    <property type="entry name" value="Aldehyde_DH_dom"/>
</dbReference>
<dbReference type="PROSITE" id="PS00687">
    <property type="entry name" value="ALDEHYDE_DEHYDR_GLU"/>
    <property type="match status" value="1"/>
</dbReference>
<dbReference type="FunFam" id="3.40.309.10:FF:000009">
    <property type="entry name" value="Aldehyde dehydrogenase A"/>
    <property type="match status" value="1"/>
</dbReference>
<gene>
    <name evidence="5" type="ORF">RB653_002677</name>
</gene>
<accession>A0AAN7YYW0</accession>
<feature type="active site" evidence="2">
    <location>
        <position position="289"/>
    </location>
</feature>
<reference evidence="5 6" key="1">
    <citation type="submission" date="2023-11" db="EMBL/GenBank/DDBJ databases">
        <title>Dfirmibasis_genome.</title>
        <authorList>
            <person name="Edelbroek B."/>
            <person name="Kjellin J."/>
            <person name="Jerlstrom-Hultqvist J."/>
            <person name="Soderbom F."/>
        </authorList>
    </citation>
    <scope>NUCLEOTIDE SEQUENCE [LARGE SCALE GENOMIC DNA]</scope>
    <source>
        <strain evidence="5 6">TNS-C-14</strain>
    </source>
</reference>
<keyword evidence="1 3" id="KW-0560">Oxidoreductase</keyword>
<keyword evidence="6" id="KW-1185">Reference proteome</keyword>
<evidence type="ECO:0000256" key="3">
    <source>
        <dbReference type="RuleBase" id="RU003345"/>
    </source>
</evidence>
<dbReference type="PANTHER" id="PTHR11699">
    <property type="entry name" value="ALDEHYDE DEHYDROGENASE-RELATED"/>
    <property type="match status" value="1"/>
</dbReference>
<feature type="domain" description="Aldehyde dehydrogenase" evidence="4">
    <location>
        <begin position="65"/>
        <end position="514"/>
    </location>
</feature>
<proteinExistence type="inferred from homology"/>
<protein>
    <recommendedName>
        <fullName evidence="4">Aldehyde dehydrogenase domain-containing protein</fullName>
    </recommendedName>
</protein>
<evidence type="ECO:0000313" key="5">
    <source>
        <dbReference type="EMBL" id="KAK5577730.1"/>
    </source>
</evidence>
<evidence type="ECO:0000313" key="6">
    <source>
        <dbReference type="Proteomes" id="UP001344447"/>
    </source>
</evidence>
<dbReference type="EMBL" id="JAVFKY010000004">
    <property type="protein sequence ID" value="KAK5577730.1"/>
    <property type="molecule type" value="Genomic_DNA"/>
</dbReference>
<comment type="caution">
    <text evidence="5">The sequence shown here is derived from an EMBL/GenBank/DDBJ whole genome shotgun (WGS) entry which is preliminary data.</text>
</comment>
<dbReference type="InterPro" id="IPR016162">
    <property type="entry name" value="Ald_DH_N"/>
</dbReference>
<dbReference type="Pfam" id="PF00171">
    <property type="entry name" value="Aldedh"/>
    <property type="match status" value="1"/>
</dbReference>
<dbReference type="SUPFAM" id="SSF53720">
    <property type="entry name" value="ALDH-like"/>
    <property type="match status" value="1"/>
</dbReference>